<organism evidence="1 2">
    <name type="scientific">Echinops telfairi</name>
    <name type="common">Lesser hedgehog tenrec</name>
    <dbReference type="NCBI Taxonomy" id="9371"/>
    <lineage>
        <taxon>Eukaryota</taxon>
        <taxon>Metazoa</taxon>
        <taxon>Chordata</taxon>
        <taxon>Craniata</taxon>
        <taxon>Vertebrata</taxon>
        <taxon>Euteleostomi</taxon>
        <taxon>Mammalia</taxon>
        <taxon>Eutheria</taxon>
        <taxon>Afrotheria</taxon>
        <taxon>Tenrecidae</taxon>
        <taxon>Tenrecinae</taxon>
        <taxon>Echinops</taxon>
    </lineage>
</organism>
<protein>
    <submittedName>
        <fullName evidence="2">C-X-C motif chemokine 17</fullName>
    </submittedName>
</protein>
<gene>
    <name evidence="2" type="primary">CXCL17</name>
</gene>
<dbReference type="Proteomes" id="UP000694863">
    <property type="component" value="Unplaced"/>
</dbReference>
<dbReference type="Pfam" id="PF15211">
    <property type="entry name" value="CXCL17"/>
    <property type="match status" value="1"/>
</dbReference>
<accession>A0ABM0IYA1</accession>
<dbReference type="PANTHER" id="PTHR37351:SF1">
    <property type="entry name" value="C-X-C MOTIF CHEMOKINE 17"/>
    <property type="match status" value="1"/>
</dbReference>
<evidence type="ECO:0000313" key="2">
    <source>
        <dbReference type="RefSeq" id="XP_004710583.1"/>
    </source>
</evidence>
<name>A0ABM0IYA1_ECHTE</name>
<dbReference type="InterPro" id="IPR029183">
    <property type="entry name" value="CXCL17"/>
</dbReference>
<sequence length="128" mass="14957">MPPRTQKLNYFFQHCKVVVTIFLLQIKEPSIREGVARGHRGQRQASGRRLQEGGLECECKDQFQKLPKGKFMALAVLGSPKKQCPCDHFMSNMKKNRHRRHHRKSNKYFRACQQFLQQCQLASLALPF</sequence>
<dbReference type="PANTHER" id="PTHR37351">
    <property type="entry name" value="C-X-C MOTIF CHEMOKINE 17"/>
    <property type="match status" value="1"/>
</dbReference>
<dbReference type="RefSeq" id="XP_004710583.1">
    <property type="nucleotide sequence ID" value="XM_004710526.1"/>
</dbReference>
<evidence type="ECO:0000313" key="1">
    <source>
        <dbReference type="Proteomes" id="UP000694863"/>
    </source>
</evidence>
<keyword evidence="1" id="KW-1185">Reference proteome</keyword>
<reference evidence="2" key="1">
    <citation type="submission" date="2025-08" db="UniProtKB">
        <authorList>
            <consortium name="RefSeq"/>
        </authorList>
    </citation>
    <scope>IDENTIFICATION</scope>
</reference>
<proteinExistence type="predicted"/>
<dbReference type="GeneID" id="101655373"/>